<evidence type="ECO:0000313" key="1">
    <source>
        <dbReference type="EMBL" id="SDK68157.1"/>
    </source>
</evidence>
<dbReference type="EMBL" id="FNEK01000049">
    <property type="protein sequence ID" value="SDK68157.1"/>
    <property type="molecule type" value="Genomic_DNA"/>
</dbReference>
<proteinExistence type="predicted"/>
<protein>
    <submittedName>
        <fullName evidence="1">Uncharacterized protein</fullName>
    </submittedName>
</protein>
<dbReference type="OrthoDB" id="9977168at2"/>
<gene>
    <name evidence="1" type="ORF">SAMN04488026_104934</name>
</gene>
<dbReference type="AlphaFoldDB" id="A0A1G9DWC8"/>
<keyword evidence="2" id="KW-1185">Reference proteome</keyword>
<dbReference type="RefSeq" id="WP_093160869.1">
    <property type="nucleotide sequence ID" value="NZ_FNEK01000049.1"/>
</dbReference>
<organism evidence="1 2">
    <name type="scientific">Aliiruegeria lutimaris</name>
    <dbReference type="NCBI Taxonomy" id="571298"/>
    <lineage>
        <taxon>Bacteria</taxon>
        <taxon>Pseudomonadati</taxon>
        <taxon>Pseudomonadota</taxon>
        <taxon>Alphaproteobacteria</taxon>
        <taxon>Rhodobacterales</taxon>
        <taxon>Roseobacteraceae</taxon>
        <taxon>Aliiruegeria</taxon>
    </lineage>
</organism>
<sequence length="66" mass="7502">MKRWEFKVGCTLLGWCPVEAAMELDTSPGTILKHLEGELDAELQGKVIENATKVFQRKRLSIESRI</sequence>
<name>A0A1G9DWC8_9RHOB</name>
<evidence type="ECO:0000313" key="2">
    <source>
        <dbReference type="Proteomes" id="UP000199382"/>
    </source>
</evidence>
<accession>A0A1G9DWC8</accession>
<dbReference type="Proteomes" id="UP000199382">
    <property type="component" value="Unassembled WGS sequence"/>
</dbReference>
<reference evidence="1 2" key="1">
    <citation type="submission" date="2016-10" db="EMBL/GenBank/DDBJ databases">
        <authorList>
            <person name="de Groot N.N."/>
        </authorList>
    </citation>
    <scope>NUCLEOTIDE SEQUENCE [LARGE SCALE GENOMIC DNA]</scope>
    <source>
        <strain evidence="1 2">DSM 25294</strain>
    </source>
</reference>
<dbReference type="STRING" id="571298.SAMN04488026_104934"/>